<dbReference type="PROSITE" id="PS50885">
    <property type="entry name" value="HAMP"/>
    <property type="match status" value="1"/>
</dbReference>
<dbReference type="PROSITE" id="PS50112">
    <property type="entry name" value="PAS"/>
    <property type="match status" value="1"/>
</dbReference>
<keyword evidence="5" id="KW-0716">Sensory transduction</keyword>
<dbReference type="InterPro" id="IPR011102">
    <property type="entry name" value="Sig_transdc_His_kinase_HWE"/>
</dbReference>
<evidence type="ECO:0000313" key="17">
    <source>
        <dbReference type="EMBL" id="MEK0084182.1"/>
    </source>
</evidence>
<dbReference type="Pfam" id="PF07536">
    <property type="entry name" value="HWE_HK"/>
    <property type="match status" value="1"/>
</dbReference>
<dbReference type="Proteomes" id="UP001375743">
    <property type="component" value="Unassembled WGS sequence"/>
</dbReference>
<evidence type="ECO:0000313" key="18">
    <source>
        <dbReference type="Proteomes" id="UP001375743"/>
    </source>
</evidence>
<evidence type="ECO:0000256" key="5">
    <source>
        <dbReference type="ARBA" id="ARBA00022606"/>
    </source>
</evidence>
<dbReference type="SMART" id="SM00091">
    <property type="entry name" value="PAS"/>
    <property type="match status" value="1"/>
</dbReference>
<comment type="catalytic activity">
    <reaction evidence="1">
        <text>ATP + protein L-histidine = ADP + protein N-phospho-L-histidine.</text>
        <dbReference type="EC" id="2.7.13.3"/>
    </reaction>
</comment>
<evidence type="ECO:0000256" key="6">
    <source>
        <dbReference type="ARBA" id="ARBA00022630"/>
    </source>
</evidence>
<evidence type="ECO:0000256" key="12">
    <source>
        <dbReference type="ARBA" id="ARBA00022991"/>
    </source>
</evidence>
<keyword evidence="8" id="KW-0808">Transferase</keyword>
<dbReference type="PROSITE" id="PS50113">
    <property type="entry name" value="PAC"/>
    <property type="match status" value="1"/>
</dbReference>
<keyword evidence="4" id="KW-0597">Phosphoprotein</keyword>
<dbReference type="CDD" id="cd12915">
    <property type="entry name" value="PDC2_DGC_like"/>
    <property type="match status" value="1"/>
</dbReference>
<dbReference type="Pfam" id="PF08447">
    <property type="entry name" value="PAS_3"/>
    <property type="match status" value="1"/>
</dbReference>
<dbReference type="EC" id="2.7.13.3" evidence="2"/>
<dbReference type="InterPro" id="IPR000700">
    <property type="entry name" value="PAS-assoc_C"/>
</dbReference>
<evidence type="ECO:0000256" key="3">
    <source>
        <dbReference type="ARBA" id="ARBA00022543"/>
    </source>
</evidence>
<evidence type="ECO:0000256" key="7">
    <source>
        <dbReference type="ARBA" id="ARBA00022643"/>
    </source>
</evidence>
<dbReference type="EMBL" id="JBBLZC010000013">
    <property type="protein sequence ID" value="MEK0084182.1"/>
    <property type="molecule type" value="Genomic_DNA"/>
</dbReference>
<evidence type="ECO:0000259" key="16">
    <source>
        <dbReference type="PROSITE" id="PS50885"/>
    </source>
</evidence>
<evidence type="ECO:0000256" key="13">
    <source>
        <dbReference type="ARBA" id="ARBA00023170"/>
    </source>
</evidence>
<feature type="domain" description="PAS" evidence="14">
    <location>
        <begin position="355"/>
        <end position="425"/>
    </location>
</feature>
<evidence type="ECO:0000256" key="1">
    <source>
        <dbReference type="ARBA" id="ARBA00000085"/>
    </source>
</evidence>
<dbReference type="InterPro" id="IPR000014">
    <property type="entry name" value="PAS"/>
</dbReference>
<dbReference type="RefSeq" id="WP_418160031.1">
    <property type="nucleotide sequence ID" value="NZ_JBBLZC010000013.1"/>
</dbReference>
<evidence type="ECO:0000259" key="14">
    <source>
        <dbReference type="PROSITE" id="PS50112"/>
    </source>
</evidence>
<evidence type="ECO:0000256" key="11">
    <source>
        <dbReference type="ARBA" id="ARBA00022840"/>
    </source>
</evidence>
<keyword evidence="12" id="KW-0157">Chromophore</keyword>
<dbReference type="SMART" id="SM00086">
    <property type="entry name" value="PAC"/>
    <property type="match status" value="1"/>
</dbReference>
<evidence type="ECO:0000256" key="9">
    <source>
        <dbReference type="ARBA" id="ARBA00022741"/>
    </source>
</evidence>
<keyword evidence="13" id="KW-0675">Receptor</keyword>
<keyword evidence="3" id="KW-0600">Photoreceptor protein</keyword>
<sequence>MSLVARLYLLVLAAMLPALGIQLHHELELRRQGEARAHAEALRLARLTAGEMDRIIDGARIFLLALAHQPAVQELNGPACSAYLASFTGTPGFPFRDLMAVDLAGRPFCTQGDRPPETDDGERTYVRDTLTSGRLTVGRLVATRGSGAWQLPVAMAFADAGGKRAGAVALGIGVDWLADYFKIKQWPPGGSVTIADQGGTILVRWPNPELVGSPITDGFRWMLAATQSGTTEGAGHDGVWRIAGFVPPTGGNNLLVTVGLSKEAALADLDEALRQDLALIVAGLALALLAAHVGGRWFVSRPVDRLLKVAAAWGKGDYAARVGLRDQGSEFGRLGRAFDAMAAKLEDREAALRASEEQFRLLADTVPDMIWTAAPDGTITYANSRWFDYVGITPEENATRWPELVLHPDDRERCLAAWSRALAEGTPYEVEVRNRRFDGVYRWFLTRAVPVRGPEGRIVAWFGATTDIDDRKRAEEERELLMRELVHRIKNSFALVRSLAIQSLRHSATPEAFETAFLGRLDTLVRLSTLLGASDQQAVDLRAVV</sequence>
<dbReference type="SUPFAM" id="SSF55785">
    <property type="entry name" value="PYP-like sensor domain (PAS domain)"/>
    <property type="match status" value="1"/>
</dbReference>
<keyword evidence="6" id="KW-0285">Flavoprotein</keyword>
<proteinExistence type="predicted"/>
<dbReference type="CDD" id="cd06225">
    <property type="entry name" value="HAMP"/>
    <property type="match status" value="1"/>
</dbReference>
<organism evidence="17 18">
    <name type="scientific">Benzoatithermus flavus</name>
    <dbReference type="NCBI Taxonomy" id="3108223"/>
    <lineage>
        <taxon>Bacteria</taxon>
        <taxon>Pseudomonadati</taxon>
        <taxon>Pseudomonadota</taxon>
        <taxon>Alphaproteobacteria</taxon>
        <taxon>Geminicoccales</taxon>
        <taxon>Geminicoccaceae</taxon>
        <taxon>Benzoatithermus</taxon>
    </lineage>
</organism>
<dbReference type="PANTHER" id="PTHR43304">
    <property type="entry name" value="PHYTOCHROME-LIKE PROTEIN CPH1"/>
    <property type="match status" value="1"/>
</dbReference>
<feature type="domain" description="HAMP" evidence="16">
    <location>
        <begin position="297"/>
        <end position="350"/>
    </location>
</feature>
<keyword evidence="11" id="KW-0067">ATP-binding</keyword>
<keyword evidence="18" id="KW-1185">Reference proteome</keyword>
<dbReference type="PANTHER" id="PTHR43304:SF1">
    <property type="entry name" value="PAC DOMAIN-CONTAINING PROTEIN"/>
    <property type="match status" value="1"/>
</dbReference>
<feature type="domain" description="PAC" evidence="15">
    <location>
        <begin position="428"/>
        <end position="480"/>
    </location>
</feature>
<dbReference type="Gene3D" id="3.30.450.20">
    <property type="entry name" value="PAS domain"/>
    <property type="match status" value="3"/>
</dbReference>
<dbReference type="Pfam" id="PF00672">
    <property type="entry name" value="HAMP"/>
    <property type="match status" value="1"/>
</dbReference>
<evidence type="ECO:0000256" key="2">
    <source>
        <dbReference type="ARBA" id="ARBA00012438"/>
    </source>
</evidence>
<evidence type="ECO:0000256" key="4">
    <source>
        <dbReference type="ARBA" id="ARBA00022553"/>
    </source>
</evidence>
<keyword evidence="9" id="KW-0547">Nucleotide-binding</keyword>
<dbReference type="CDD" id="cd00130">
    <property type="entry name" value="PAS"/>
    <property type="match status" value="1"/>
</dbReference>
<accession>A0ABU8XW56</accession>
<dbReference type="SMART" id="SM00911">
    <property type="entry name" value="HWE_HK"/>
    <property type="match status" value="1"/>
</dbReference>
<dbReference type="SMART" id="SM00304">
    <property type="entry name" value="HAMP"/>
    <property type="match status" value="1"/>
</dbReference>
<keyword evidence="7" id="KW-0288">FMN</keyword>
<dbReference type="InterPro" id="IPR013655">
    <property type="entry name" value="PAS_fold_3"/>
</dbReference>
<reference evidence="17 18" key="1">
    <citation type="submission" date="2024-01" db="EMBL/GenBank/DDBJ databases">
        <title>Multi-omics insights into the function and evolution of sodium benzoate biodegradation pathways in Benzoatithermus flavus gen. nov., sp. nov. from hot spring.</title>
        <authorList>
            <person name="Hu C.-J."/>
            <person name="Li W.-J."/>
        </authorList>
    </citation>
    <scope>NUCLEOTIDE SEQUENCE [LARGE SCALE GENOMIC DNA]</scope>
    <source>
        <strain evidence="17 18">SYSU G07066</strain>
    </source>
</reference>
<dbReference type="InterPro" id="IPR052162">
    <property type="entry name" value="Sensor_kinase/Photoreceptor"/>
</dbReference>
<dbReference type="InterPro" id="IPR003660">
    <property type="entry name" value="HAMP_dom"/>
</dbReference>
<protein>
    <recommendedName>
        <fullName evidence="2">histidine kinase</fullName>
        <ecNumber evidence="2">2.7.13.3</ecNumber>
    </recommendedName>
</protein>
<evidence type="ECO:0000259" key="15">
    <source>
        <dbReference type="PROSITE" id="PS50113"/>
    </source>
</evidence>
<dbReference type="InterPro" id="IPR035965">
    <property type="entry name" value="PAS-like_dom_sf"/>
</dbReference>
<name>A0ABU8XW56_9PROT</name>
<dbReference type="Gene3D" id="6.10.340.10">
    <property type="match status" value="1"/>
</dbReference>
<comment type="caution">
    <text evidence="17">The sequence shown here is derived from an EMBL/GenBank/DDBJ whole genome shotgun (WGS) entry which is preliminary data.</text>
</comment>
<evidence type="ECO:0000256" key="8">
    <source>
        <dbReference type="ARBA" id="ARBA00022679"/>
    </source>
</evidence>
<evidence type="ECO:0000256" key="10">
    <source>
        <dbReference type="ARBA" id="ARBA00022777"/>
    </source>
</evidence>
<dbReference type="SUPFAM" id="SSF158472">
    <property type="entry name" value="HAMP domain-like"/>
    <property type="match status" value="1"/>
</dbReference>
<keyword evidence="10" id="KW-0418">Kinase</keyword>
<dbReference type="CDD" id="cd12914">
    <property type="entry name" value="PDC1_DGC_like"/>
    <property type="match status" value="1"/>
</dbReference>
<dbReference type="NCBIfam" id="TIGR00229">
    <property type="entry name" value="sensory_box"/>
    <property type="match status" value="1"/>
</dbReference>
<feature type="non-terminal residue" evidence="17">
    <location>
        <position position="545"/>
    </location>
</feature>
<gene>
    <name evidence="17" type="ORF">U1T56_13545</name>
</gene>
<dbReference type="InterPro" id="IPR001610">
    <property type="entry name" value="PAC"/>
</dbReference>